<organism evidence="2">
    <name type="scientific">uncultured Nocardioides sp</name>
    <dbReference type="NCBI Taxonomy" id="198441"/>
    <lineage>
        <taxon>Bacteria</taxon>
        <taxon>Bacillati</taxon>
        <taxon>Actinomycetota</taxon>
        <taxon>Actinomycetes</taxon>
        <taxon>Propionibacteriales</taxon>
        <taxon>Nocardioidaceae</taxon>
        <taxon>Nocardioides</taxon>
        <taxon>environmental samples</taxon>
    </lineage>
</organism>
<name>A0A6J4NR73_9ACTN</name>
<dbReference type="AlphaFoldDB" id="A0A6J4NR73"/>
<feature type="region of interest" description="Disordered" evidence="1">
    <location>
        <begin position="38"/>
        <end position="57"/>
    </location>
</feature>
<accession>A0A6J4NR73</accession>
<protein>
    <submittedName>
        <fullName evidence="2">Uncharacterized protein</fullName>
    </submittedName>
</protein>
<evidence type="ECO:0000256" key="1">
    <source>
        <dbReference type="SAM" id="MobiDB-lite"/>
    </source>
</evidence>
<sequence>MQLQSAIVPPPEVFAAALAAAHSVRVAASQVSEEPRGGLFQRLSRRATTQAPPPETSLSVVPSDHGFVRLTRFGNVSVDDTETLGIALGVAAWDWPAPVVHVSGLVLDTEPATPVVTAELGGDVEGLRTIFRKVLEVAQTQRFFLDRRIFHPRFPVATVITAHDPTIRERLAMESVVPAELQWQVTHFSLLSMLFGSGSGAFEEIAVVPLGAAG</sequence>
<evidence type="ECO:0000313" key="2">
    <source>
        <dbReference type="EMBL" id="CAA9392567.1"/>
    </source>
</evidence>
<feature type="compositionally biased region" description="Polar residues" evidence="1">
    <location>
        <begin position="46"/>
        <end position="57"/>
    </location>
</feature>
<proteinExistence type="predicted"/>
<dbReference type="EMBL" id="CADCUN010000175">
    <property type="protein sequence ID" value="CAA9392567.1"/>
    <property type="molecule type" value="Genomic_DNA"/>
</dbReference>
<dbReference type="InterPro" id="IPR009097">
    <property type="entry name" value="Cyclic_Pdiesterase"/>
</dbReference>
<gene>
    <name evidence="2" type="ORF">AVDCRST_MAG60-1637</name>
</gene>
<dbReference type="SUPFAM" id="SSF55144">
    <property type="entry name" value="LigT-like"/>
    <property type="match status" value="1"/>
</dbReference>
<reference evidence="2" key="1">
    <citation type="submission" date="2020-02" db="EMBL/GenBank/DDBJ databases">
        <authorList>
            <person name="Meier V. D."/>
        </authorList>
    </citation>
    <scope>NUCLEOTIDE SEQUENCE</scope>
    <source>
        <strain evidence="2">AVDCRST_MAG60</strain>
    </source>
</reference>
<dbReference type="Gene3D" id="3.90.1140.10">
    <property type="entry name" value="Cyclic phosphodiesterase"/>
    <property type="match status" value="1"/>
</dbReference>